<protein>
    <submittedName>
        <fullName evidence="1">Uncharacterized protein</fullName>
    </submittedName>
</protein>
<name>A0AAV1K043_9NEOP</name>
<evidence type="ECO:0000313" key="1">
    <source>
        <dbReference type="EMBL" id="CAK1554049.1"/>
    </source>
</evidence>
<reference evidence="1 2" key="1">
    <citation type="submission" date="2023-11" db="EMBL/GenBank/DDBJ databases">
        <authorList>
            <person name="Okamura Y."/>
        </authorList>
    </citation>
    <scope>NUCLEOTIDE SEQUENCE [LARGE SCALE GENOMIC DNA]</scope>
</reference>
<accession>A0AAV1K043</accession>
<sequence>MRRAARAGCGARVAAGAGTFSGGRGAPPHAARHVVRRDLLNPASWPARRLDRHGYIDMGIDTMPVPLPPQPLQQAHPPSRAVDRCFLEPPAPAHARYYSGIYFIPRDLLRHKTVTSAFK</sequence>
<dbReference type="EMBL" id="CAVLEF010000265">
    <property type="protein sequence ID" value="CAK1554049.1"/>
    <property type="molecule type" value="Genomic_DNA"/>
</dbReference>
<organism evidence="1 2">
    <name type="scientific">Leptosia nina</name>
    <dbReference type="NCBI Taxonomy" id="320188"/>
    <lineage>
        <taxon>Eukaryota</taxon>
        <taxon>Metazoa</taxon>
        <taxon>Ecdysozoa</taxon>
        <taxon>Arthropoda</taxon>
        <taxon>Hexapoda</taxon>
        <taxon>Insecta</taxon>
        <taxon>Pterygota</taxon>
        <taxon>Neoptera</taxon>
        <taxon>Endopterygota</taxon>
        <taxon>Lepidoptera</taxon>
        <taxon>Glossata</taxon>
        <taxon>Ditrysia</taxon>
        <taxon>Papilionoidea</taxon>
        <taxon>Pieridae</taxon>
        <taxon>Pierinae</taxon>
        <taxon>Leptosia</taxon>
    </lineage>
</organism>
<evidence type="ECO:0000313" key="2">
    <source>
        <dbReference type="Proteomes" id="UP001497472"/>
    </source>
</evidence>
<dbReference type="AlphaFoldDB" id="A0AAV1K043"/>
<dbReference type="Proteomes" id="UP001497472">
    <property type="component" value="Unassembled WGS sequence"/>
</dbReference>
<keyword evidence="2" id="KW-1185">Reference proteome</keyword>
<gene>
    <name evidence="1" type="ORF">LNINA_LOCUS12996</name>
</gene>
<proteinExistence type="predicted"/>
<comment type="caution">
    <text evidence="1">The sequence shown here is derived from an EMBL/GenBank/DDBJ whole genome shotgun (WGS) entry which is preliminary data.</text>
</comment>